<reference evidence="1" key="2">
    <citation type="submission" date="2018-05" db="EMBL/GenBank/DDBJ databases">
        <title>OgluRS3 (Oryza glumaepatula Reference Sequence Version 3).</title>
        <authorList>
            <person name="Zhang J."/>
            <person name="Kudrna D."/>
            <person name="Lee S."/>
            <person name="Talag J."/>
            <person name="Welchert J."/>
            <person name="Wing R.A."/>
        </authorList>
    </citation>
    <scope>NUCLEOTIDE SEQUENCE [LARGE SCALE GENOMIC DNA]</scope>
</reference>
<accession>A0A0D9ZKT5</accession>
<protein>
    <submittedName>
        <fullName evidence="1">Uncharacterized protein</fullName>
    </submittedName>
</protein>
<organism evidence="1">
    <name type="scientific">Oryza glumipatula</name>
    <dbReference type="NCBI Taxonomy" id="40148"/>
    <lineage>
        <taxon>Eukaryota</taxon>
        <taxon>Viridiplantae</taxon>
        <taxon>Streptophyta</taxon>
        <taxon>Embryophyta</taxon>
        <taxon>Tracheophyta</taxon>
        <taxon>Spermatophyta</taxon>
        <taxon>Magnoliopsida</taxon>
        <taxon>Liliopsida</taxon>
        <taxon>Poales</taxon>
        <taxon>Poaceae</taxon>
        <taxon>BOP clade</taxon>
        <taxon>Oryzoideae</taxon>
        <taxon>Oryzeae</taxon>
        <taxon>Oryzinae</taxon>
        <taxon>Oryza</taxon>
    </lineage>
</organism>
<sequence>MSGHQVESSCTSPTPLRAKERTFFLSRVALAVPSAMEVSTTTAFLIHEGKHHHRQFCSPNTEQKEVAGAGQNCSTCRLFRADYSELKEHANSRMMPFDSSLYLCDQAAKLQC</sequence>
<evidence type="ECO:0000313" key="1">
    <source>
        <dbReference type="EnsemblPlants" id="OGLUM04G12400.1"/>
    </source>
</evidence>
<dbReference type="EnsemblPlants" id="OGLUM04G12400.1">
    <property type="protein sequence ID" value="OGLUM04G12400.1"/>
    <property type="gene ID" value="OGLUM04G12400"/>
</dbReference>
<dbReference type="AlphaFoldDB" id="A0A0D9ZKT5"/>
<dbReference type="HOGENOM" id="CLU_172113_0_0_1"/>
<reference evidence="1" key="1">
    <citation type="submission" date="2015-04" db="UniProtKB">
        <authorList>
            <consortium name="EnsemblPlants"/>
        </authorList>
    </citation>
    <scope>IDENTIFICATION</scope>
</reference>
<evidence type="ECO:0000313" key="2">
    <source>
        <dbReference type="Proteomes" id="UP000026961"/>
    </source>
</evidence>
<keyword evidence="2" id="KW-1185">Reference proteome</keyword>
<proteinExistence type="predicted"/>
<dbReference type="Gramene" id="OGLUM04G12400.1">
    <property type="protein sequence ID" value="OGLUM04G12400.1"/>
    <property type="gene ID" value="OGLUM04G12400"/>
</dbReference>
<name>A0A0D9ZKT5_9ORYZ</name>
<dbReference type="Proteomes" id="UP000026961">
    <property type="component" value="Chromosome 4"/>
</dbReference>